<dbReference type="CDD" id="cd11301">
    <property type="entry name" value="Fut1_Fut2_like"/>
    <property type="match status" value="1"/>
</dbReference>
<sequence>MNLTSLTHRRVFAAAILACTVLWILKTYDSEYKISEDGLHLPSTGFQERSISPCTDLSKDELQTMLKSSATPTPSCPSSSNKRILTPKKELEKLCGWAILPCGYSPSNASMRYLLVTPRGRLGNQMFQLASSLGIASQHGMAVCLSPKVPFLDYFKLRGAEKIKWTKTITWLRVSERSWASFDPCLLRVPHDNIHLSEYLQSYRYFHHIWETVRQHFTFNDTILSEAREILDSVWHKESYPRGETAVVGVHVRRNDMLFKHNKAWGHVVATRAYFFKAMRWMIGSMPNKTVLFLVVSDDIAWCERFLSGSYVRVAPPASASVHLALLASCDHVIMSTGTFGWWGAWMAGGKVVYYKNYPAENSPLAKGFNRTDFFLPSWVALD</sequence>
<dbReference type="PANTHER" id="PTHR11927">
    <property type="entry name" value="GALACTOSIDE 2-L-FUCOSYLTRANSFERASE"/>
    <property type="match status" value="1"/>
</dbReference>
<dbReference type="GO" id="GO:0008107">
    <property type="term" value="F:galactoside 2-alpha-L-fucosyltransferase activity"/>
    <property type="evidence" value="ECO:0007669"/>
    <property type="project" value="InterPro"/>
</dbReference>
<evidence type="ECO:0000256" key="2">
    <source>
        <dbReference type="ARBA" id="ARBA00022679"/>
    </source>
</evidence>
<proteinExistence type="inferred from homology"/>
<dbReference type="EC" id="2.4.1.-" evidence="3"/>
<accession>A0AAE1DXL5</accession>
<dbReference type="GO" id="GO:0032580">
    <property type="term" value="C:Golgi cisterna membrane"/>
    <property type="evidence" value="ECO:0007669"/>
    <property type="project" value="UniProtKB-SubCell"/>
</dbReference>
<name>A0AAE1DXL5_9GAST</name>
<gene>
    <name evidence="4" type="ORF">RRG08_027181</name>
</gene>
<keyword evidence="3" id="KW-0735">Signal-anchor</keyword>
<keyword evidence="2 3" id="KW-0808">Transferase</keyword>
<protein>
    <recommendedName>
        <fullName evidence="3">L-Fucosyltransferase</fullName>
        <ecNumber evidence="3">2.4.1.-</ecNumber>
    </recommendedName>
</protein>
<organism evidence="4 5">
    <name type="scientific">Elysia crispata</name>
    <name type="common">lettuce slug</name>
    <dbReference type="NCBI Taxonomy" id="231223"/>
    <lineage>
        <taxon>Eukaryota</taxon>
        <taxon>Metazoa</taxon>
        <taxon>Spiralia</taxon>
        <taxon>Lophotrochozoa</taxon>
        <taxon>Mollusca</taxon>
        <taxon>Gastropoda</taxon>
        <taxon>Heterobranchia</taxon>
        <taxon>Euthyneura</taxon>
        <taxon>Panpulmonata</taxon>
        <taxon>Sacoglossa</taxon>
        <taxon>Placobranchoidea</taxon>
        <taxon>Plakobranchidae</taxon>
        <taxon>Elysia</taxon>
    </lineage>
</organism>
<dbReference type="InterPro" id="IPR002516">
    <property type="entry name" value="Glyco_trans_11"/>
</dbReference>
<evidence type="ECO:0000313" key="4">
    <source>
        <dbReference type="EMBL" id="KAK3785293.1"/>
    </source>
</evidence>
<keyword evidence="1 3" id="KW-0328">Glycosyltransferase</keyword>
<reference evidence="4" key="1">
    <citation type="journal article" date="2023" name="G3 (Bethesda)">
        <title>A reference genome for the long-term kleptoplast-retaining sea slug Elysia crispata morphotype clarki.</title>
        <authorList>
            <person name="Eastman K.E."/>
            <person name="Pendleton A.L."/>
            <person name="Shaikh M.A."/>
            <person name="Suttiyut T."/>
            <person name="Ogas R."/>
            <person name="Tomko P."/>
            <person name="Gavelis G."/>
            <person name="Widhalm J.R."/>
            <person name="Wisecaver J.H."/>
        </authorList>
    </citation>
    <scope>NUCLEOTIDE SEQUENCE</scope>
    <source>
        <strain evidence="4">ECLA1</strain>
    </source>
</reference>
<dbReference type="EMBL" id="JAWDGP010002144">
    <property type="protein sequence ID" value="KAK3785293.1"/>
    <property type="molecule type" value="Genomic_DNA"/>
</dbReference>
<comment type="pathway">
    <text evidence="3">Protein modification; protein glycosylation.</text>
</comment>
<evidence type="ECO:0000256" key="1">
    <source>
        <dbReference type="ARBA" id="ARBA00022676"/>
    </source>
</evidence>
<dbReference type="GO" id="GO:0005975">
    <property type="term" value="P:carbohydrate metabolic process"/>
    <property type="evidence" value="ECO:0007669"/>
    <property type="project" value="InterPro"/>
</dbReference>
<keyword evidence="3" id="KW-0812">Transmembrane</keyword>
<dbReference type="Proteomes" id="UP001283361">
    <property type="component" value="Unassembled WGS sequence"/>
</dbReference>
<comment type="caution">
    <text evidence="4">The sequence shown here is derived from an EMBL/GenBank/DDBJ whole genome shotgun (WGS) entry which is preliminary data.</text>
</comment>
<evidence type="ECO:0000256" key="3">
    <source>
        <dbReference type="RuleBase" id="RU363129"/>
    </source>
</evidence>
<comment type="similarity">
    <text evidence="3">Belongs to the glycosyltransferase 11 family.</text>
</comment>
<comment type="subcellular location">
    <subcellularLocation>
        <location evidence="3">Golgi apparatus</location>
        <location evidence="3">Golgi stack membrane</location>
        <topology evidence="3">Single-pass type II membrane protein</topology>
    </subcellularLocation>
</comment>
<keyword evidence="3" id="KW-0325">Glycoprotein</keyword>
<keyword evidence="3" id="KW-0333">Golgi apparatus</keyword>
<dbReference type="AlphaFoldDB" id="A0AAE1DXL5"/>
<keyword evidence="5" id="KW-1185">Reference proteome</keyword>
<dbReference type="PANTHER" id="PTHR11927:SF9">
    <property type="entry name" value="L-FUCOSYLTRANSFERASE"/>
    <property type="match status" value="1"/>
</dbReference>
<evidence type="ECO:0000313" key="5">
    <source>
        <dbReference type="Proteomes" id="UP001283361"/>
    </source>
</evidence>
<dbReference type="Pfam" id="PF01531">
    <property type="entry name" value="Glyco_transf_11"/>
    <property type="match status" value="1"/>
</dbReference>